<feature type="region of interest" description="Disordered" evidence="1">
    <location>
        <begin position="74"/>
        <end position="232"/>
    </location>
</feature>
<gene>
    <name evidence="2" type="ORF">DMC30DRAFT_59972</name>
</gene>
<proteinExistence type="predicted"/>
<dbReference type="EMBL" id="SOZI01000142">
    <property type="protein sequence ID" value="TNY18369.1"/>
    <property type="molecule type" value="Genomic_DNA"/>
</dbReference>
<feature type="compositionally biased region" description="Basic residues" evidence="1">
    <location>
        <begin position="157"/>
        <end position="203"/>
    </location>
</feature>
<evidence type="ECO:0000256" key="1">
    <source>
        <dbReference type="SAM" id="MobiDB-lite"/>
    </source>
</evidence>
<evidence type="ECO:0000313" key="2">
    <source>
        <dbReference type="EMBL" id="TNY18369.1"/>
    </source>
</evidence>
<comment type="caution">
    <text evidence="2">The sequence shown here is derived from an EMBL/GenBank/DDBJ whole genome shotgun (WGS) entry which is preliminary data.</text>
</comment>
<accession>A0A5C5FPZ1</accession>
<sequence>MLNGARRHHVADLRLLSRLPPSSHHQLNPSLDDTMYRSATLNLRAARIAPRAPCVSRLCPPLCASSPLRLDARSPSHLSVGGPHAEASGEQHLEQGSPHERATSGTRVNTDSGTDLPVPPPTALSPARTARPPRSVCLRRAPPRPLRPRTSSAPRRSSTRRTRPRARATRRATRRPRRSTTRPRTRSGTRWRPRRQRRDRRRPTLSMAARTWSRGTSALDPLPLPLPSVQRG</sequence>
<dbReference type="Proteomes" id="UP000311382">
    <property type="component" value="Unassembled WGS sequence"/>
</dbReference>
<evidence type="ECO:0000313" key="3">
    <source>
        <dbReference type="Proteomes" id="UP000311382"/>
    </source>
</evidence>
<keyword evidence="3" id="KW-1185">Reference proteome</keyword>
<dbReference type="AlphaFoldDB" id="A0A5C5FPZ1"/>
<name>A0A5C5FPZ1_9BASI</name>
<reference evidence="2 3" key="1">
    <citation type="submission" date="2019-03" db="EMBL/GenBank/DDBJ databases">
        <title>Rhodosporidium diobovatum UCD-FST 08-225 genome sequencing, assembly, and annotation.</title>
        <authorList>
            <person name="Fakankun I.U."/>
            <person name="Fristensky B."/>
            <person name="Levin D.B."/>
        </authorList>
    </citation>
    <scope>NUCLEOTIDE SEQUENCE [LARGE SCALE GENOMIC DNA]</scope>
    <source>
        <strain evidence="2 3">UCD-FST 08-225</strain>
    </source>
</reference>
<protein>
    <submittedName>
        <fullName evidence="2">Uncharacterized protein</fullName>
    </submittedName>
</protein>
<organism evidence="2 3">
    <name type="scientific">Rhodotorula diobovata</name>
    <dbReference type="NCBI Taxonomy" id="5288"/>
    <lineage>
        <taxon>Eukaryota</taxon>
        <taxon>Fungi</taxon>
        <taxon>Dikarya</taxon>
        <taxon>Basidiomycota</taxon>
        <taxon>Pucciniomycotina</taxon>
        <taxon>Microbotryomycetes</taxon>
        <taxon>Sporidiobolales</taxon>
        <taxon>Sporidiobolaceae</taxon>
        <taxon>Rhodotorula</taxon>
    </lineage>
</organism>
<feature type="compositionally biased region" description="Basic and acidic residues" evidence="1">
    <location>
        <begin position="87"/>
        <end position="102"/>
    </location>
</feature>
<feature type="compositionally biased region" description="Polar residues" evidence="1">
    <location>
        <begin position="103"/>
        <end position="113"/>
    </location>
</feature>